<reference evidence="3 4" key="1">
    <citation type="submission" date="2018-11" db="EMBL/GenBank/DDBJ databases">
        <title>Genome sequencing of Paenibacillus sp. KCOM 3021 (= ChDC PVNT-B20).</title>
        <authorList>
            <person name="Kook J.-K."/>
            <person name="Park S.-N."/>
            <person name="Lim Y.K."/>
        </authorList>
    </citation>
    <scope>NUCLEOTIDE SEQUENCE [LARGE SCALE GENOMIC DNA]</scope>
    <source>
        <strain evidence="3 4">KCOM 3021</strain>
    </source>
</reference>
<evidence type="ECO:0000259" key="1">
    <source>
        <dbReference type="Pfam" id="PF13175"/>
    </source>
</evidence>
<dbReference type="Pfam" id="PF13175">
    <property type="entry name" value="AAA_15"/>
    <property type="match status" value="1"/>
</dbReference>
<dbReference type="Pfam" id="PF20469">
    <property type="entry name" value="OLD-like_TOPRIM"/>
    <property type="match status" value="1"/>
</dbReference>
<proteinExistence type="predicted"/>
<sequence length="695" mass="80085">MKITQMKISNFRSFSEEETVMDLQKLTAIIGANSSGKTALIHALLKLFAVNQIERALERSDFHLPMGKKPEDLKDGSQLYIEVKIEFPELESDDEISANTVPHFFKHMIINQPDEKPYIRIRLIATWHSANTPEGVIDDKLYYITVPDTETITDETLKPVQPYERAVIQLIYIPAMRDPNTQLKNVSGTVLYRLLSYINWPSNMNDLIKTNMKAVEGELFDDIVGVRKVREILKKEWKNYHWDERYNNAEIAFNSSTLSSILKRIEVQFSPSLSPTNYSVDQLGDGLRSLFYLSLVASLLELENTIKKEYKEAKKDGSEYNFKKIPTVVTILAVEEPENHIAPHLLGKVMQNLRTISKNDNAQVIISSHSESIVKNVEPIEIRHVRIGQTDQDKLGATIVNEIVLPEETDEAYKYIKEAIRVYPEIYFARLVILGEGDSEEIIIPKVLKVFGLDIEMNAISIVPLGGVYVNHMWRLLNKLNIPHVTLLDLDRERNLGGWTRIKYVINQLILHRSDKLNKDKLLEYKGAILKDSQLNEMHKWPLSDQLQAEELNVWRKKLMGEPYNVHFSYSLDIDFVMLEAFSDEYIQIAQTHIPDELEEPKSYKEKEIQAIQSTLKRSNDGYGGTYNDIQKRLMIYYNSLFLNRSKPSTHFMALAAISEDKLREKCPQQLLELVETIKRLLKINSSMVGAKNEE</sequence>
<evidence type="ECO:0000259" key="2">
    <source>
        <dbReference type="Pfam" id="PF20469"/>
    </source>
</evidence>
<evidence type="ECO:0000313" key="3">
    <source>
        <dbReference type="EMBL" id="RRJ66082.1"/>
    </source>
</evidence>
<dbReference type="Proteomes" id="UP000267017">
    <property type="component" value="Unassembled WGS sequence"/>
</dbReference>
<gene>
    <name evidence="3" type="ORF">EHV15_26585</name>
</gene>
<dbReference type="PANTHER" id="PTHR43581">
    <property type="entry name" value="ATP/GTP PHOSPHATASE"/>
    <property type="match status" value="1"/>
</dbReference>
<dbReference type="RefSeq" id="WP_128633877.1">
    <property type="nucleotide sequence ID" value="NZ_RRCN01000001.1"/>
</dbReference>
<dbReference type="Gene3D" id="3.40.50.300">
    <property type="entry name" value="P-loop containing nucleotide triphosphate hydrolases"/>
    <property type="match status" value="1"/>
</dbReference>
<feature type="domain" description="OLD protein-like TOPRIM" evidence="2">
    <location>
        <begin position="428"/>
        <end position="491"/>
    </location>
</feature>
<dbReference type="EMBL" id="RRCN01000001">
    <property type="protein sequence ID" value="RRJ66082.1"/>
    <property type="molecule type" value="Genomic_DNA"/>
</dbReference>
<dbReference type="PANTHER" id="PTHR43581:SF4">
    <property type="entry name" value="ATP_GTP PHOSPHATASE"/>
    <property type="match status" value="1"/>
</dbReference>
<protein>
    <submittedName>
        <fullName evidence="3">DUF2813 domain-containing protein</fullName>
    </submittedName>
</protein>
<dbReference type="CDD" id="cd01026">
    <property type="entry name" value="TOPRIM_OLD"/>
    <property type="match status" value="1"/>
</dbReference>
<feature type="domain" description="Endonuclease GajA/Old nuclease/RecF-like AAA" evidence="1">
    <location>
        <begin position="1"/>
        <end position="374"/>
    </location>
</feature>
<dbReference type="SUPFAM" id="SSF52540">
    <property type="entry name" value="P-loop containing nucleoside triphosphate hydrolases"/>
    <property type="match status" value="1"/>
</dbReference>
<comment type="caution">
    <text evidence="3">The sequence shown here is derived from an EMBL/GenBank/DDBJ whole genome shotgun (WGS) entry which is preliminary data.</text>
</comment>
<evidence type="ECO:0000313" key="4">
    <source>
        <dbReference type="Proteomes" id="UP000267017"/>
    </source>
</evidence>
<organism evidence="3 4">
    <name type="scientific">Paenibacillus oralis</name>
    <dbReference type="NCBI Taxonomy" id="2490856"/>
    <lineage>
        <taxon>Bacteria</taxon>
        <taxon>Bacillati</taxon>
        <taxon>Bacillota</taxon>
        <taxon>Bacilli</taxon>
        <taxon>Bacillales</taxon>
        <taxon>Paenibacillaceae</taxon>
        <taxon>Paenibacillus</taxon>
    </lineage>
</organism>
<dbReference type="InterPro" id="IPR034139">
    <property type="entry name" value="TOPRIM_OLD"/>
</dbReference>
<dbReference type="OrthoDB" id="308933at2"/>
<dbReference type="InterPro" id="IPR041685">
    <property type="entry name" value="AAA_GajA/Old/RecF-like"/>
</dbReference>
<name>A0A3P3U6U0_9BACL</name>
<accession>A0A3P3U6U0</accession>
<dbReference type="InterPro" id="IPR027417">
    <property type="entry name" value="P-loop_NTPase"/>
</dbReference>
<dbReference type="AlphaFoldDB" id="A0A3P3U6U0"/>
<dbReference type="InterPro" id="IPR051396">
    <property type="entry name" value="Bact_Antivir_Def_Nuclease"/>
</dbReference>
<keyword evidence="4" id="KW-1185">Reference proteome</keyword>